<dbReference type="EnsemblPlants" id="Zm00001eb302480_T001">
    <property type="protein sequence ID" value="Zm00001eb302480_P001"/>
    <property type="gene ID" value="Zm00001eb302480"/>
</dbReference>
<dbReference type="Gramene" id="Zm00001eb302480_T001">
    <property type="protein sequence ID" value="Zm00001eb302480_P001"/>
    <property type="gene ID" value="Zm00001eb302480"/>
</dbReference>
<reference evidence="2" key="2">
    <citation type="submission" date="2019-07" db="EMBL/GenBank/DDBJ databases">
        <authorList>
            <person name="Seetharam A."/>
            <person name="Woodhouse M."/>
            <person name="Cannon E."/>
        </authorList>
    </citation>
    <scope>NUCLEOTIDE SEQUENCE [LARGE SCALE GENOMIC DNA]</scope>
    <source>
        <strain evidence="2">cv. B73</strain>
    </source>
</reference>
<keyword evidence="3" id="KW-1185">Reference proteome</keyword>
<protein>
    <submittedName>
        <fullName evidence="2">Uncharacterized protein</fullName>
    </submittedName>
</protein>
<evidence type="ECO:0000256" key="1">
    <source>
        <dbReference type="SAM" id="MobiDB-lite"/>
    </source>
</evidence>
<evidence type="ECO:0000313" key="3">
    <source>
        <dbReference type="Proteomes" id="UP000007305"/>
    </source>
</evidence>
<feature type="region of interest" description="Disordered" evidence="1">
    <location>
        <begin position="58"/>
        <end position="79"/>
    </location>
</feature>
<dbReference type="Proteomes" id="UP000007305">
    <property type="component" value="Chromosome 7"/>
</dbReference>
<sequence>MNKTLSIQAAARRVRQELKDKQYITHSHCLIHTAYKVMIVACTLRKLEKWTEENGVHTPPLGAGVSLDRMQDSGDEDDGGVAAALVEEAAAAQRRQAANQITRRRGTRLKW</sequence>
<proteinExistence type="predicted"/>
<reference evidence="3" key="1">
    <citation type="submission" date="2015-12" db="EMBL/GenBank/DDBJ databases">
        <title>Update maize B73 reference genome by single molecule sequencing technologies.</title>
        <authorList>
            <consortium name="Maize Genome Sequencing Project"/>
            <person name="Ware D."/>
        </authorList>
    </citation>
    <scope>NUCLEOTIDE SEQUENCE [LARGE SCALE GENOMIC DNA]</scope>
    <source>
        <strain evidence="3">cv. B73</strain>
    </source>
</reference>
<evidence type="ECO:0000313" key="2">
    <source>
        <dbReference type="EnsemblPlants" id="Zm00001eb302480_P001"/>
    </source>
</evidence>
<name>A0A804Q6I0_MAIZE</name>
<reference evidence="2" key="3">
    <citation type="submission" date="2021-05" db="UniProtKB">
        <authorList>
            <consortium name="EnsemblPlants"/>
        </authorList>
    </citation>
    <scope>IDENTIFICATION</scope>
    <source>
        <strain evidence="2">cv. B73</strain>
    </source>
</reference>
<dbReference type="AlphaFoldDB" id="A0A804Q6I0"/>
<accession>A0A804Q6I0</accession>
<dbReference type="InParanoid" id="A0A804Q6I0"/>
<organism evidence="2 3">
    <name type="scientific">Zea mays</name>
    <name type="common">Maize</name>
    <dbReference type="NCBI Taxonomy" id="4577"/>
    <lineage>
        <taxon>Eukaryota</taxon>
        <taxon>Viridiplantae</taxon>
        <taxon>Streptophyta</taxon>
        <taxon>Embryophyta</taxon>
        <taxon>Tracheophyta</taxon>
        <taxon>Spermatophyta</taxon>
        <taxon>Magnoliopsida</taxon>
        <taxon>Liliopsida</taxon>
        <taxon>Poales</taxon>
        <taxon>Poaceae</taxon>
        <taxon>PACMAD clade</taxon>
        <taxon>Panicoideae</taxon>
        <taxon>Andropogonodae</taxon>
        <taxon>Andropogoneae</taxon>
        <taxon>Tripsacinae</taxon>
        <taxon>Zea</taxon>
    </lineage>
</organism>